<dbReference type="AlphaFoldDB" id="A0ABD5NZR2"/>
<evidence type="ECO:0000313" key="3">
    <source>
        <dbReference type="Proteomes" id="UP001595821"/>
    </source>
</evidence>
<dbReference type="RefSeq" id="WP_246974678.1">
    <property type="nucleotide sequence ID" value="NZ_CP095397.1"/>
</dbReference>
<evidence type="ECO:0000313" key="2">
    <source>
        <dbReference type="EMBL" id="MFC4247224.1"/>
    </source>
</evidence>
<dbReference type="GeneID" id="71853869"/>
<gene>
    <name evidence="2" type="ORF">ACFOZ7_09475</name>
</gene>
<feature type="compositionally biased region" description="Basic and acidic residues" evidence="1">
    <location>
        <begin position="70"/>
        <end position="82"/>
    </location>
</feature>
<name>A0ABD5NZR2_9EURY</name>
<dbReference type="EMBL" id="JBHSDJ010000029">
    <property type="protein sequence ID" value="MFC4247224.1"/>
    <property type="molecule type" value="Genomic_DNA"/>
</dbReference>
<comment type="caution">
    <text evidence="2">The sequence shown here is derived from an EMBL/GenBank/DDBJ whole genome shotgun (WGS) entry which is preliminary data.</text>
</comment>
<proteinExistence type="predicted"/>
<feature type="region of interest" description="Disordered" evidence="1">
    <location>
        <begin position="58"/>
        <end position="82"/>
    </location>
</feature>
<reference evidence="2 3" key="1">
    <citation type="journal article" date="2014" name="Int. J. Syst. Evol. Microbiol.">
        <title>Complete genome sequence of Corynebacterium casei LMG S-19264T (=DSM 44701T), isolated from a smear-ripened cheese.</title>
        <authorList>
            <consortium name="US DOE Joint Genome Institute (JGI-PGF)"/>
            <person name="Walter F."/>
            <person name="Albersmeier A."/>
            <person name="Kalinowski J."/>
            <person name="Ruckert C."/>
        </authorList>
    </citation>
    <scope>NUCLEOTIDE SEQUENCE [LARGE SCALE GENOMIC DNA]</scope>
    <source>
        <strain evidence="2 3">IBRC-M 10912</strain>
    </source>
</reference>
<accession>A0ABD5NZR2</accession>
<organism evidence="2 3">
    <name type="scientific">Natribaculum luteum</name>
    <dbReference type="NCBI Taxonomy" id="1586232"/>
    <lineage>
        <taxon>Archaea</taxon>
        <taxon>Methanobacteriati</taxon>
        <taxon>Methanobacteriota</taxon>
        <taxon>Stenosarchaea group</taxon>
        <taxon>Halobacteria</taxon>
        <taxon>Halobacteriales</taxon>
        <taxon>Natrialbaceae</taxon>
        <taxon>Natribaculum</taxon>
    </lineage>
</organism>
<dbReference type="InterPro" id="IPR043868">
    <property type="entry name" value="DUF5828"/>
</dbReference>
<evidence type="ECO:0000256" key="1">
    <source>
        <dbReference type="SAM" id="MobiDB-lite"/>
    </source>
</evidence>
<dbReference type="Pfam" id="PF19146">
    <property type="entry name" value="DUF5828"/>
    <property type="match status" value="1"/>
</dbReference>
<sequence length="210" mass="23765">MKETVSGYEVRGDWEAVVELGERITTALREDGCSSAELAEWDEWRPKRHDRVAEEIREKTVEQAHLSEGPGERADKSPGEDLLKAGDELSSAYERLDDTTEAIDRWRESIQYLTRAADSVSRGVVRSVEDVVYKRLMTKAAPFYFDNELVSASLQRKRGLHGSGEFVFEVAVDERRREAIGDYLEAERDVHPSVETAAERVAIAEGHDRP</sequence>
<protein>
    <submittedName>
        <fullName evidence="2">DUF5828 family protein</fullName>
    </submittedName>
</protein>
<dbReference type="Proteomes" id="UP001595821">
    <property type="component" value="Unassembled WGS sequence"/>
</dbReference>